<feature type="region of interest" description="Disordered" evidence="4">
    <location>
        <begin position="128"/>
        <end position="147"/>
    </location>
</feature>
<dbReference type="PANTHER" id="PTHR31684:SF2">
    <property type="entry name" value="COILED-COIL DOMAIN-CONTAINING PROTEIN 43"/>
    <property type="match status" value="1"/>
</dbReference>
<dbReference type="EMBL" id="LR783682">
    <property type="protein sequence ID" value="CAB3228584.1"/>
    <property type="molecule type" value="mRNA"/>
</dbReference>
<evidence type="ECO:0000256" key="1">
    <source>
        <dbReference type="ARBA" id="ARBA00005305"/>
    </source>
</evidence>
<keyword evidence="3" id="KW-0175">Coiled coil</keyword>
<sequence>MAEIESEDFEGWLCAKLTSLDIDSDVYASYITGILEENDDDTNTQEALAEVLGSMLEDGESVSAEVLRRWSKTTDTNEDTNVKDSENGIDAILAAHVEASQQQLRTKGTRLDEQSSAVKQSVIAMYSSVEDGPQGHVHSESRPEPRVKSVDDALGVFKNTNAASVTQAEKVERQKQKEMADKKKEKDKHDRELQKIKKNERKEKEKKRTQKKEKTR</sequence>
<evidence type="ECO:0000259" key="5">
    <source>
        <dbReference type="Pfam" id="PF26091"/>
    </source>
</evidence>
<evidence type="ECO:0000256" key="4">
    <source>
        <dbReference type="SAM" id="MobiDB-lite"/>
    </source>
</evidence>
<evidence type="ECO:0000256" key="2">
    <source>
        <dbReference type="ARBA" id="ARBA00016648"/>
    </source>
</evidence>
<feature type="compositionally biased region" description="Polar residues" evidence="4">
    <location>
        <begin position="158"/>
        <end position="167"/>
    </location>
</feature>
<organism evidence="6">
    <name type="scientific">Phallusia mammillata</name>
    <dbReference type="NCBI Taxonomy" id="59560"/>
    <lineage>
        <taxon>Eukaryota</taxon>
        <taxon>Metazoa</taxon>
        <taxon>Chordata</taxon>
        <taxon>Tunicata</taxon>
        <taxon>Ascidiacea</taxon>
        <taxon>Phlebobranchia</taxon>
        <taxon>Ascidiidae</taxon>
        <taxon>Phallusia</taxon>
    </lineage>
</organism>
<feature type="domain" description="CCDC43 PWI-like" evidence="5">
    <location>
        <begin position="5"/>
        <end position="74"/>
    </location>
</feature>
<evidence type="ECO:0000256" key="3">
    <source>
        <dbReference type="ARBA" id="ARBA00023054"/>
    </source>
</evidence>
<feature type="compositionally biased region" description="Basic residues" evidence="4">
    <location>
        <begin position="204"/>
        <end position="216"/>
    </location>
</feature>
<feature type="compositionally biased region" description="Basic and acidic residues" evidence="4">
    <location>
        <begin position="169"/>
        <end position="203"/>
    </location>
</feature>
<protein>
    <recommendedName>
        <fullName evidence="2">Coiled-coil domain-containing protein 43</fullName>
    </recommendedName>
</protein>
<dbReference type="InterPro" id="IPR037666">
    <property type="entry name" value="CCDC43"/>
</dbReference>
<evidence type="ECO:0000313" key="6">
    <source>
        <dbReference type="EMBL" id="CAB3228584.1"/>
    </source>
</evidence>
<name>A0A6F9D7W1_9ASCI</name>
<feature type="compositionally biased region" description="Basic and acidic residues" evidence="4">
    <location>
        <begin position="137"/>
        <end position="147"/>
    </location>
</feature>
<dbReference type="PANTHER" id="PTHR31684">
    <property type="entry name" value="COILED-COIL DOMAIN-CONTAINING PROTEIN 43"/>
    <property type="match status" value="1"/>
</dbReference>
<reference evidence="6" key="1">
    <citation type="submission" date="2020-04" db="EMBL/GenBank/DDBJ databases">
        <authorList>
            <person name="Neveu A P."/>
        </authorList>
    </citation>
    <scope>NUCLEOTIDE SEQUENCE</scope>
    <source>
        <tissue evidence="6">Whole embryo</tissue>
    </source>
</reference>
<gene>
    <name evidence="6" type="primary">Ccdc43</name>
</gene>
<accession>A0A6F9D7W1</accession>
<dbReference type="InterPro" id="IPR058771">
    <property type="entry name" value="PWI_CCDC43"/>
</dbReference>
<proteinExistence type="evidence at transcript level"/>
<feature type="region of interest" description="Disordered" evidence="4">
    <location>
        <begin position="158"/>
        <end position="216"/>
    </location>
</feature>
<comment type="similarity">
    <text evidence="1">Belongs to the CCDC43 family.</text>
</comment>
<dbReference type="Pfam" id="PF26091">
    <property type="entry name" value="PWI_CCDC43"/>
    <property type="match status" value="1"/>
</dbReference>
<dbReference type="AlphaFoldDB" id="A0A6F9D7W1"/>